<comment type="function">
    <text evidence="8">Uptake of L-lactate across the membrane. Can also transport D-lactate and glycolate.</text>
</comment>
<comment type="subcellular location">
    <subcellularLocation>
        <location evidence="1 8">Cell membrane</location>
        <topology evidence="1 8">Multi-pass membrane protein</topology>
    </subcellularLocation>
</comment>
<feature type="transmembrane region" description="Helical" evidence="8">
    <location>
        <begin position="215"/>
        <end position="233"/>
    </location>
</feature>
<dbReference type="AlphaFoldDB" id="A0A859DSZ6"/>
<evidence type="ECO:0000256" key="8">
    <source>
        <dbReference type="RuleBase" id="RU365092"/>
    </source>
</evidence>
<sequence length="531" mass="55494">MSMLQSIIALVPIIWIIVALTALKMPGHWACVSAMFIAIVLSLAMWKMPVVGMASSALEGFLSALWPIILVIIAAIFTYNLSLRSGAMDVIKKMLTGISADRRIIILLIGWCFGGFLEGMAGFGTAIAIPASMLAGMGMNPVIACLVCMLANAFPTAFGSVGIPTTTLISSTAAAFGGAGMIPTTISFITIAQMLPFMILIPFLMVIVGGGGPKALKGVVGITLVSGISFVIPELIVSKFVGPELTVIVGCIVSLACTILMARARKDKPIPAEYDMNAEKGKGGAVAEKVSTMKPIVAWLPFILIFVFLLFTSKLVPPINHFLGQFKTSVMISTMAKTPTSFSWINTPGVLIFIAAIIGGIVQHVSGHDMVSTLGATCKQMVKTIITIMSVMAMAKIMTYSGMIKDMANLFVTLTGQFYPFVAPIIAAIGAFVTGSGTNTEVLLGSLQVQAAKTLAPGSTALAYWLAAANSLGAGIGKIMSPQCIATAVAAVGLAGQDSKLLKGIFKWCILLLVLACLLVGLFKGIAPALM</sequence>
<proteinExistence type="inferred from homology"/>
<accession>A0A859DSZ6</accession>
<reference evidence="10" key="2">
    <citation type="journal article" date="2021" name="Appl. Environ. Microbiol.">
        <title>Adaptability of a Caproate-Producing Bacterium Contributes to Its Dominance in an Anaerobic Fermentation System.</title>
        <authorList>
            <person name="Wang H."/>
            <person name="Gu Y."/>
            <person name="Zhou W."/>
            <person name="Zhao D."/>
            <person name="Qiao Z."/>
            <person name="Zheng J."/>
            <person name="Gao J."/>
            <person name="Chen X."/>
            <person name="Ren C."/>
            <person name="Xu Y."/>
        </authorList>
    </citation>
    <scope>NUCLEOTIDE SEQUENCE</scope>
    <source>
        <strain evidence="10">JNU-WLY1368</strain>
    </source>
</reference>
<keyword evidence="5 8" id="KW-0812">Transmembrane</keyword>
<feature type="transmembrane region" description="Helical" evidence="8">
    <location>
        <begin position="245"/>
        <end position="262"/>
    </location>
</feature>
<evidence type="ECO:0000256" key="3">
    <source>
        <dbReference type="ARBA" id="ARBA00022448"/>
    </source>
</evidence>
<dbReference type="EMBL" id="CP046051">
    <property type="protein sequence ID" value="QKN24826.1"/>
    <property type="molecule type" value="Genomic_DNA"/>
</dbReference>
<evidence type="ECO:0000256" key="5">
    <source>
        <dbReference type="ARBA" id="ARBA00022692"/>
    </source>
</evidence>
<dbReference type="GO" id="GO:0005886">
    <property type="term" value="C:plasma membrane"/>
    <property type="evidence" value="ECO:0007669"/>
    <property type="project" value="UniProtKB-SubCell"/>
</dbReference>
<feature type="transmembrane region" description="Helical" evidence="8">
    <location>
        <begin position="341"/>
        <end position="362"/>
    </location>
</feature>
<feature type="transmembrane region" description="Helical" evidence="8">
    <location>
        <begin position="161"/>
        <end position="182"/>
    </location>
</feature>
<feature type="transmembrane region" description="Helical" evidence="8">
    <location>
        <begin position="60"/>
        <end position="83"/>
    </location>
</feature>
<feature type="transmembrane region" description="Helical" evidence="8">
    <location>
        <begin position="135"/>
        <end position="154"/>
    </location>
</feature>
<feature type="transmembrane region" description="Helical" evidence="8">
    <location>
        <begin position="6"/>
        <end position="23"/>
    </location>
</feature>
<feature type="transmembrane region" description="Helical" evidence="8">
    <location>
        <begin position="508"/>
        <end position="527"/>
    </location>
</feature>
<comment type="similarity">
    <text evidence="2 8">Belongs to the lactate permease family.</text>
</comment>
<feature type="transmembrane region" description="Helical" evidence="8">
    <location>
        <begin position="30"/>
        <end position="48"/>
    </location>
</feature>
<keyword evidence="4 8" id="KW-1003">Cell membrane</keyword>
<feature type="transmembrane region" description="Helical" evidence="8">
    <location>
        <begin position="188"/>
        <end position="208"/>
    </location>
</feature>
<dbReference type="Pfam" id="PF02652">
    <property type="entry name" value="Lactate_perm"/>
    <property type="match status" value="1"/>
</dbReference>
<keyword evidence="12" id="KW-1185">Reference proteome</keyword>
<gene>
    <name evidence="9" type="ORF">GJQ69_08655</name>
    <name evidence="10" type="ORF">GKP14_05135</name>
</gene>
<evidence type="ECO:0000313" key="11">
    <source>
        <dbReference type="Proteomes" id="UP000501316"/>
    </source>
</evidence>
<dbReference type="PANTHER" id="PTHR30003">
    <property type="entry name" value="L-LACTATE PERMEASE"/>
    <property type="match status" value="1"/>
</dbReference>
<keyword evidence="6 8" id="KW-1133">Transmembrane helix</keyword>
<evidence type="ECO:0000313" key="12">
    <source>
        <dbReference type="Proteomes" id="UP000509623"/>
    </source>
</evidence>
<reference evidence="11 12" key="1">
    <citation type="submission" date="2019-11" db="EMBL/GenBank/DDBJ databases">
        <authorList>
            <person name="Ren C."/>
            <person name="Wang H."/>
            <person name="Xu Y."/>
        </authorList>
    </citation>
    <scope>NUCLEOTIDE SEQUENCE [LARGE SCALE GENOMIC DNA]</scope>
    <source>
        <strain evidence="12">JNU-WLY1368</strain>
        <strain evidence="9 11">LBM 19010</strain>
    </source>
</reference>
<evidence type="ECO:0000313" key="10">
    <source>
        <dbReference type="EMBL" id="QKO31189.1"/>
    </source>
</evidence>
<feature type="transmembrane region" description="Helical" evidence="8">
    <location>
        <begin position="382"/>
        <end position="404"/>
    </location>
</feature>
<dbReference type="EMBL" id="CP046161">
    <property type="protein sequence ID" value="QKO31189.1"/>
    <property type="molecule type" value="Genomic_DNA"/>
</dbReference>
<dbReference type="GO" id="GO:0015129">
    <property type="term" value="F:lactate transmembrane transporter activity"/>
    <property type="evidence" value="ECO:0007669"/>
    <property type="project" value="UniProtKB-UniRule"/>
</dbReference>
<feature type="transmembrane region" description="Helical" evidence="8">
    <location>
        <begin position="104"/>
        <end position="129"/>
    </location>
</feature>
<dbReference type="Proteomes" id="UP000509623">
    <property type="component" value="Chromosome"/>
</dbReference>
<organism evidence="9 11">
    <name type="scientific">Caproicibacterium lactatifermentans</name>
    <dbReference type="NCBI Taxonomy" id="2666138"/>
    <lineage>
        <taxon>Bacteria</taxon>
        <taxon>Bacillati</taxon>
        <taxon>Bacillota</taxon>
        <taxon>Clostridia</taxon>
        <taxon>Eubacteriales</taxon>
        <taxon>Oscillospiraceae</taxon>
        <taxon>Caproicibacterium</taxon>
    </lineage>
</organism>
<evidence type="ECO:0000256" key="6">
    <source>
        <dbReference type="ARBA" id="ARBA00022989"/>
    </source>
</evidence>
<evidence type="ECO:0000256" key="1">
    <source>
        <dbReference type="ARBA" id="ARBA00004651"/>
    </source>
</evidence>
<feature type="transmembrane region" description="Helical" evidence="8">
    <location>
        <begin position="410"/>
        <end position="433"/>
    </location>
</feature>
<dbReference type="NCBIfam" id="TIGR00795">
    <property type="entry name" value="lctP"/>
    <property type="match status" value="1"/>
</dbReference>
<dbReference type="KEGG" id="clf:GJQ69_08655"/>
<evidence type="ECO:0000313" key="9">
    <source>
        <dbReference type="EMBL" id="QKN24826.1"/>
    </source>
</evidence>
<name>A0A859DSZ6_9FIRM</name>
<evidence type="ECO:0000256" key="7">
    <source>
        <dbReference type="ARBA" id="ARBA00023136"/>
    </source>
</evidence>
<evidence type="ECO:0000256" key="4">
    <source>
        <dbReference type="ARBA" id="ARBA00022475"/>
    </source>
</evidence>
<keyword evidence="7 8" id="KW-0472">Membrane</keyword>
<keyword evidence="3 8" id="KW-0813">Transport</keyword>
<protein>
    <recommendedName>
        <fullName evidence="8">L-lactate permease</fullName>
    </recommendedName>
</protein>
<dbReference type="InterPro" id="IPR003804">
    <property type="entry name" value="Lactate_perm"/>
</dbReference>
<feature type="transmembrane region" description="Helical" evidence="8">
    <location>
        <begin position="296"/>
        <end position="316"/>
    </location>
</feature>
<dbReference type="PANTHER" id="PTHR30003:SF0">
    <property type="entry name" value="GLYCOLATE PERMEASE GLCA-RELATED"/>
    <property type="match status" value="1"/>
</dbReference>
<evidence type="ECO:0000256" key="2">
    <source>
        <dbReference type="ARBA" id="ARBA00010100"/>
    </source>
</evidence>
<dbReference type="Proteomes" id="UP000501316">
    <property type="component" value="Chromosome"/>
</dbReference>
<dbReference type="GO" id="GO:0015295">
    <property type="term" value="F:solute:proton symporter activity"/>
    <property type="evidence" value="ECO:0007669"/>
    <property type="project" value="TreeGrafter"/>
</dbReference>
<reference evidence="10" key="3">
    <citation type="journal article" date="2022" name="Int. J. Syst. Evol. Microbiol.">
        <title>Caproicibacterium lactatifermentans sp. nov., isolated from pit clay used for the production of Chinese strong aroma-type liquor.</title>
        <authorList>
            <person name="Wang H."/>
            <person name="Gu Y."/>
            <person name="Zhao D."/>
            <person name="Qiao Z."/>
            <person name="Zheng J."/>
            <person name="Gao J."/>
            <person name="Ren C."/>
            <person name="Xu Y."/>
        </authorList>
    </citation>
    <scope>NUCLEOTIDE SEQUENCE</scope>
    <source>
        <strain evidence="10">JNU-WLY1368</strain>
    </source>
</reference>